<dbReference type="PANTHER" id="PTHR13430:SF15">
    <property type="entry name" value="AUTOPHAGY-RELATED PROTEIN 13B"/>
    <property type="match status" value="1"/>
</dbReference>
<name>A0A7J7DZU8_TRIWF</name>
<feature type="region of interest" description="Disordered" evidence="2">
    <location>
        <begin position="322"/>
        <end position="363"/>
    </location>
</feature>
<proteinExistence type="predicted"/>
<gene>
    <name evidence="4" type="ORF">HS088_TW02G00827</name>
</gene>
<reference evidence="4 5" key="1">
    <citation type="journal article" date="2020" name="Nat. Commun.">
        <title>Genome of Tripterygium wilfordii and identification of cytochrome P450 involved in triptolide biosynthesis.</title>
        <authorList>
            <person name="Tu L."/>
            <person name="Su P."/>
            <person name="Zhang Z."/>
            <person name="Gao L."/>
            <person name="Wang J."/>
            <person name="Hu T."/>
            <person name="Zhou J."/>
            <person name="Zhang Y."/>
            <person name="Zhao Y."/>
            <person name="Liu Y."/>
            <person name="Song Y."/>
            <person name="Tong Y."/>
            <person name="Lu Y."/>
            <person name="Yang J."/>
            <person name="Xu C."/>
            <person name="Jia M."/>
            <person name="Peters R.J."/>
            <person name="Huang L."/>
            <person name="Gao W."/>
        </authorList>
    </citation>
    <scope>NUCLEOTIDE SEQUENCE [LARGE SCALE GENOMIC DNA]</scope>
    <source>
        <strain evidence="5">cv. XIE 37</strain>
        <tissue evidence="4">Leaf</tissue>
    </source>
</reference>
<dbReference type="PANTHER" id="PTHR13430">
    <property type="match status" value="1"/>
</dbReference>
<dbReference type="OrthoDB" id="70161at2759"/>
<dbReference type="Proteomes" id="UP000593562">
    <property type="component" value="Unassembled WGS sequence"/>
</dbReference>
<accession>A0A7J7DZU8</accession>
<dbReference type="GO" id="GO:0005829">
    <property type="term" value="C:cytosol"/>
    <property type="evidence" value="ECO:0007669"/>
    <property type="project" value="TreeGrafter"/>
</dbReference>
<dbReference type="AlphaFoldDB" id="A0A7J7DZU8"/>
<organism evidence="4 5">
    <name type="scientific">Tripterygium wilfordii</name>
    <name type="common">Thunder God vine</name>
    <dbReference type="NCBI Taxonomy" id="458696"/>
    <lineage>
        <taxon>Eukaryota</taxon>
        <taxon>Viridiplantae</taxon>
        <taxon>Streptophyta</taxon>
        <taxon>Embryophyta</taxon>
        <taxon>Tracheophyta</taxon>
        <taxon>Spermatophyta</taxon>
        <taxon>Magnoliopsida</taxon>
        <taxon>eudicotyledons</taxon>
        <taxon>Gunneridae</taxon>
        <taxon>Pentapetalae</taxon>
        <taxon>rosids</taxon>
        <taxon>fabids</taxon>
        <taxon>Celastrales</taxon>
        <taxon>Celastraceae</taxon>
        <taxon>Tripterygium</taxon>
    </lineage>
</organism>
<feature type="domain" description="Autophagy-related protein 13 N-terminal" evidence="3">
    <location>
        <begin position="19"/>
        <end position="257"/>
    </location>
</feature>
<dbReference type="InParanoid" id="A0A7J7DZU8"/>
<feature type="compositionally biased region" description="Low complexity" evidence="2">
    <location>
        <begin position="620"/>
        <end position="641"/>
    </location>
</feature>
<dbReference type="GO" id="GO:1990316">
    <property type="term" value="C:Atg1/ULK1 kinase complex"/>
    <property type="evidence" value="ECO:0007669"/>
    <property type="project" value="InterPro"/>
</dbReference>
<sequence>MASPHNTTHSEAARLEQIITEFYTKSLHIILESRSPYMSSRNFSGEQVMSSPSSSSSSSSSVRPRDKWFNLALRERLDVLENLDLWHQSNLEPMVVDVILVQRQLQWESVSPKRDLVTNLFTKERSPFCWNSDQEDFGCEAKSEKVIERWIVQYESRKPRDCGSGSRRSSNTLHTLYKKSILLLRSLYVTVRLLPAYKIFRDLNSSSHICSFSLAHKVSSFLEPFARKEEAEMQRFAFTPVDTPCGRLCLSVLYRSSLSDVSSEPSTPMSSQFIPDYVGSPLADRLKIFSSLPVYPSSLPFSRRHSWSYDIDKALSPSISFSPSPTYSEPRGSHSNTFSHRPPTMSLPPHPPETSLAHKKSTSYDDYSPSPIFTPSPSPSPPIYIPGRYISKALLQSGSAPVGIPATKLSNISALSQKPNIFTSSPFEGTRSGIAEAEKSAGTAETHGAVEKLSHHAKDEAIKYSSVKISSQISFSKSPSRYFQEDFDDPEFRCRFDVEDDDMTDPVSRPESFDKKCQLYDPVDPGGLFPIKSQGAAVGELVHMLKKAPPLRQDFSQVSEPETWINNFQEANQISDTHPCNHTASSSVTYSRPVASKTTADALQELRTYGKIKNSLLSQGGRSLTSAGSSSTSEPSSRGTT</sequence>
<feature type="region of interest" description="Disordered" evidence="2">
    <location>
        <begin position="617"/>
        <end position="641"/>
    </location>
</feature>
<dbReference type="InterPro" id="IPR018731">
    <property type="entry name" value="Atg13_N"/>
</dbReference>
<evidence type="ECO:0000259" key="3">
    <source>
        <dbReference type="Pfam" id="PF10033"/>
    </source>
</evidence>
<feature type="compositionally biased region" description="Polar residues" evidence="2">
    <location>
        <begin position="322"/>
        <end position="339"/>
    </location>
</feature>
<dbReference type="Pfam" id="PF10033">
    <property type="entry name" value="ATG13"/>
    <property type="match status" value="1"/>
</dbReference>
<evidence type="ECO:0000256" key="1">
    <source>
        <dbReference type="ARBA" id="ARBA00023006"/>
    </source>
</evidence>
<keyword evidence="1" id="KW-0072">Autophagy</keyword>
<dbReference type="GO" id="GO:0000423">
    <property type="term" value="P:mitophagy"/>
    <property type="evidence" value="ECO:0007669"/>
    <property type="project" value="TreeGrafter"/>
</dbReference>
<dbReference type="InterPro" id="IPR040182">
    <property type="entry name" value="ATG13"/>
</dbReference>
<evidence type="ECO:0000313" key="5">
    <source>
        <dbReference type="Proteomes" id="UP000593562"/>
    </source>
</evidence>
<dbReference type="GO" id="GO:0000407">
    <property type="term" value="C:phagophore assembly site"/>
    <property type="evidence" value="ECO:0007669"/>
    <property type="project" value="TreeGrafter"/>
</dbReference>
<dbReference type="Gene3D" id="3.30.900.10">
    <property type="entry name" value="HORMA domain"/>
    <property type="match status" value="1"/>
</dbReference>
<comment type="caution">
    <text evidence="4">The sequence shown here is derived from an EMBL/GenBank/DDBJ whole genome shotgun (WGS) entry which is preliminary data.</text>
</comment>
<evidence type="ECO:0000313" key="4">
    <source>
        <dbReference type="EMBL" id="KAF5751809.1"/>
    </source>
</evidence>
<dbReference type="EMBL" id="JAAARO010000002">
    <property type="protein sequence ID" value="KAF5751809.1"/>
    <property type="molecule type" value="Genomic_DNA"/>
</dbReference>
<dbReference type="GO" id="GO:0034497">
    <property type="term" value="P:protein localization to phagophore assembly site"/>
    <property type="evidence" value="ECO:0007669"/>
    <property type="project" value="TreeGrafter"/>
</dbReference>
<protein>
    <submittedName>
        <fullName evidence="4">Autophagy-related protein 13</fullName>
    </submittedName>
</protein>
<dbReference type="FunCoup" id="A0A7J7DZU8">
    <property type="interactions" value="59"/>
</dbReference>
<feature type="region of interest" description="Disordered" evidence="2">
    <location>
        <begin position="42"/>
        <end position="63"/>
    </location>
</feature>
<dbReference type="GO" id="GO:0034727">
    <property type="term" value="P:piecemeal microautophagy of the nucleus"/>
    <property type="evidence" value="ECO:0007669"/>
    <property type="project" value="TreeGrafter"/>
</dbReference>
<dbReference type="InterPro" id="IPR036570">
    <property type="entry name" value="HORMA_dom_sf"/>
</dbReference>
<keyword evidence="5" id="KW-1185">Reference proteome</keyword>
<evidence type="ECO:0000256" key="2">
    <source>
        <dbReference type="SAM" id="MobiDB-lite"/>
    </source>
</evidence>
<feature type="compositionally biased region" description="Low complexity" evidence="2">
    <location>
        <begin position="50"/>
        <end position="61"/>
    </location>
</feature>